<gene>
    <name evidence="1" type="ORF">PQO03_02730</name>
</gene>
<accession>A0ABY7VRP7</accession>
<dbReference type="PANTHER" id="PTHR40470:SF1">
    <property type="entry name" value="PHYTANOYL-COA DIOXYGENASE FAMILY PROTEIN (AFU_ORTHOLOGUE AFUA_2G15850)"/>
    <property type="match status" value="1"/>
</dbReference>
<keyword evidence="1" id="KW-0223">Dioxygenase</keyword>
<protein>
    <submittedName>
        <fullName evidence="1">Phytanoyl-CoA dioxygenase family protein</fullName>
    </submittedName>
</protein>
<sequence length="258" mass="30443">MNTLFQEYKEKGFLVIKDFFNDDEISNFTSHIDPIYNNWRIENKSEITQEKLVNMHSLSDPKYFSKTPKSRIDFFNAICPRKLVNHLRMIFGEDIFFNNTQVFFNPDAEDKKPYWHRDLQYSPISVADQKNEMHNILALHVRIPLLAEKGLELIPGSHQRWDTDLENKVRYQQDGFSSDFNLADSKLIDLNIGDMIIFSAQILHKGVYDLSTERKALDICFGNMHPLISQYINPRVLPSNEEFKKIKNKQWYHYKGTS</sequence>
<keyword evidence="1" id="KW-0560">Oxidoreductase</keyword>
<proteinExistence type="predicted"/>
<dbReference type="EMBL" id="CP117811">
    <property type="protein sequence ID" value="WDE96875.1"/>
    <property type="molecule type" value="Genomic_DNA"/>
</dbReference>
<reference evidence="1 2" key="1">
    <citation type="submission" date="2023-02" db="EMBL/GenBank/DDBJ databases">
        <title>Genome sequence of Lentisphaera profundi SAORIC-696.</title>
        <authorList>
            <person name="Kim e."/>
            <person name="Cho J.-C."/>
            <person name="Choi A."/>
            <person name="Kang I."/>
        </authorList>
    </citation>
    <scope>NUCLEOTIDE SEQUENCE [LARGE SCALE GENOMIC DNA]</scope>
    <source>
        <strain evidence="1 2">SAORIC-696</strain>
    </source>
</reference>
<organism evidence="1 2">
    <name type="scientific">Lentisphaera profundi</name>
    <dbReference type="NCBI Taxonomy" id="1658616"/>
    <lineage>
        <taxon>Bacteria</taxon>
        <taxon>Pseudomonadati</taxon>
        <taxon>Lentisphaerota</taxon>
        <taxon>Lentisphaeria</taxon>
        <taxon>Lentisphaerales</taxon>
        <taxon>Lentisphaeraceae</taxon>
        <taxon>Lentisphaera</taxon>
    </lineage>
</organism>
<dbReference type="SUPFAM" id="SSF51197">
    <property type="entry name" value="Clavaminate synthase-like"/>
    <property type="match status" value="1"/>
</dbReference>
<dbReference type="RefSeq" id="WP_274150940.1">
    <property type="nucleotide sequence ID" value="NZ_CP117811.1"/>
</dbReference>
<dbReference type="Pfam" id="PF05721">
    <property type="entry name" value="PhyH"/>
    <property type="match status" value="1"/>
</dbReference>
<evidence type="ECO:0000313" key="1">
    <source>
        <dbReference type="EMBL" id="WDE96875.1"/>
    </source>
</evidence>
<dbReference type="PANTHER" id="PTHR40470">
    <property type="entry name" value="PHYTANOYL-COA DIOXYGENASE FAMILY PROTEIN (AFU_ORTHOLOGUE AFUA_2G15850)"/>
    <property type="match status" value="1"/>
</dbReference>
<evidence type="ECO:0000313" key="2">
    <source>
        <dbReference type="Proteomes" id="UP001214250"/>
    </source>
</evidence>
<dbReference type="Proteomes" id="UP001214250">
    <property type="component" value="Chromosome 1"/>
</dbReference>
<dbReference type="Gene3D" id="2.60.120.620">
    <property type="entry name" value="q2cbj1_9rhob like domain"/>
    <property type="match status" value="1"/>
</dbReference>
<dbReference type="InterPro" id="IPR008775">
    <property type="entry name" value="Phytyl_CoA_dOase-like"/>
</dbReference>
<name>A0ABY7VRP7_9BACT</name>
<keyword evidence="2" id="KW-1185">Reference proteome</keyword>
<dbReference type="GO" id="GO:0051213">
    <property type="term" value="F:dioxygenase activity"/>
    <property type="evidence" value="ECO:0007669"/>
    <property type="project" value="UniProtKB-KW"/>
</dbReference>